<gene>
    <name evidence="2" type="ORF">HLUCCX14_10960</name>
</gene>
<proteinExistence type="predicted"/>
<comment type="caution">
    <text evidence="2">The sequence shown here is derived from an EMBL/GenBank/DDBJ whole genome shotgun (WGS) entry which is preliminary data.</text>
</comment>
<evidence type="ECO:0000256" key="1">
    <source>
        <dbReference type="SAM" id="Phobius"/>
    </source>
</evidence>
<accession>A0A0P7YD61</accession>
<name>A0A0P7YD61_9GAMM</name>
<feature type="transmembrane region" description="Helical" evidence="1">
    <location>
        <begin position="79"/>
        <end position="99"/>
    </location>
</feature>
<keyword evidence="1" id="KW-0472">Membrane</keyword>
<reference evidence="2 3" key="1">
    <citation type="submission" date="2015-09" db="EMBL/GenBank/DDBJ databases">
        <title>Identification and resolution of microdiversity through metagenomic sequencing of parallel consortia.</title>
        <authorList>
            <person name="Nelson W.C."/>
            <person name="Romine M.F."/>
            <person name="Lindemann S.R."/>
        </authorList>
    </citation>
    <scope>NUCLEOTIDE SEQUENCE [LARGE SCALE GENOMIC DNA]</scope>
    <source>
        <strain evidence="2">HL-55</strain>
    </source>
</reference>
<keyword evidence="1" id="KW-1133">Transmembrane helix</keyword>
<organism evidence="2 3">
    <name type="scientific">Marinobacter excellens HL-55</name>
    <dbReference type="NCBI Taxonomy" id="1305731"/>
    <lineage>
        <taxon>Bacteria</taxon>
        <taxon>Pseudomonadati</taxon>
        <taxon>Pseudomonadota</taxon>
        <taxon>Gammaproteobacteria</taxon>
        <taxon>Pseudomonadales</taxon>
        <taxon>Marinobacteraceae</taxon>
        <taxon>Marinobacter</taxon>
    </lineage>
</organism>
<dbReference type="EMBL" id="LJZQ01000016">
    <property type="protein sequence ID" value="KPQ28312.1"/>
    <property type="molecule type" value="Genomic_DNA"/>
</dbReference>
<sequence length="108" mass="12598">MKKLFFWSFILFFVFAQSYFIYALHQPEAAKSFTQLWYSFGVEQTAYSEFVFRTIQWWVVLPILCLGLAFSALFRVSKWLPFTAISVSFAGTVALYWSAYAPALLVYV</sequence>
<dbReference type="AlphaFoldDB" id="A0A0P7YD61"/>
<dbReference type="STRING" id="1305731.GCA_000934705_00903"/>
<dbReference type="Proteomes" id="UP000050416">
    <property type="component" value="Unassembled WGS sequence"/>
</dbReference>
<feature type="transmembrane region" description="Helical" evidence="1">
    <location>
        <begin position="55"/>
        <end position="74"/>
    </location>
</feature>
<protein>
    <submittedName>
        <fullName evidence="2">Uncharacterized protein</fullName>
    </submittedName>
</protein>
<dbReference type="PATRIC" id="fig|1305731.5.peg.642"/>
<keyword evidence="1" id="KW-0812">Transmembrane</keyword>
<evidence type="ECO:0000313" key="2">
    <source>
        <dbReference type="EMBL" id="KPQ28312.1"/>
    </source>
</evidence>
<evidence type="ECO:0000313" key="3">
    <source>
        <dbReference type="Proteomes" id="UP000050416"/>
    </source>
</evidence>